<organism evidence="1">
    <name type="scientific">Arundo donax</name>
    <name type="common">Giant reed</name>
    <name type="synonym">Donax arundinaceus</name>
    <dbReference type="NCBI Taxonomy" id="35708"/>
    <lineage>
        <taxon>Eukaryota</taxon>
        <taxon>Viridiplantae</taxon>
        <taxon>Streptophyta</taxon>
        <taxon>Embryophyta</taxon>
        <taxon>Tracheophyta</taxon>
        <taxon>Spermatophyta</taxon>
        <taxon>Magnoliopsida</taxon>
        <taxon>Liliopsida</taxon>
        <taxon>Poales</taxon>
        <taxon>Poaceae</taxon>
        <taxon>PACMAD clade</taxon>
        <taxon>Arundinoideae</taxon>
        <taxon>Arundineae</taxon>
        <taxon>Arundo</taxon>
    </lineage>
</organism>
<reference evidence="1" key="1">
    <citation type="submission" date="2014-09" db="EMBL/GenBank/DDBJ databases">
        <authorList>
            <person name="Magalhaes I.L.F."/>
            <person name="Oliveira U."/>
            <person name="Santos F.R."/>
            <person name="Vidigal T.H.D.A."/>
            <person name="Brescovit A.D."/>
            <person name="Santos A.J."/>
        </authorList>
    </citation>
    <scope>NUCLEOTIDE SEQUENCE</scope>
    <source>
        <tissue evidence="1">Shoot tissue taken approximately 20 cm above the soil surface</tissue>
    </source>
</reference>
<sequence length="37" mass="4578">MKRQLAIYMIYFYAKRAILSKFLCRMGLTNYKILMRK</sequence>
<evidence type="ECO:0000313" key="1">
    <source>
        <dbReference type="EMBL" id="JAD95601.1"/>
    </source>
</evidence>
<proteinExistence type="predicted"/>
<protein>
    <submittedName>
        <fullName evidence="1">Uncharacterized protein</fullName>
    </submittedName>
</protein>
<name>A0A0A9E6E2_ARUDO</name>
<reference evidence="1" key="2">
    <citation type="journal article" date="2015" name="Data Brief">
        <title>Shoot transcriptome of the giant reed, Arundo donax.</title>
        <authorList>
            <person name="Barrero R.A."/>
            <person name="Guerrero F.D."/>
            <person name="Moolhuijzen P."/>
            <person name="Goolsby J.A."/>
            <person name="Tidwell J."/>
            <person name="Bellgard S.E."/>
            <person name="Bellgard M.I."/>
        </authorList>
    </citation>
    <scope>NUCLEOTIDE SEQUENCE</scope>
    <source>
        <tissue evidence="1">Shoot tissue taken approximately 20 cm above the soil surface</tissue>
    </source>
</reference>
<dbReference type="EMBL" id="GBRH01202294">
    <property type="protein sequence ID" value="JAD95601.1"/>
    <property type="molecule type" value="Transcribed_RNA"/>
</dbReference>
<accession>A0A0A9E6E2</accession>
<dbReference type="AlphaFoldDB" id="A0A0A9E6E2"/>